<evidence type="ECO:0000256" key="3">
    <source>
        <dbReference type="SAM" id="Phobius"/>
    </source>
</evidence>
<keyword evidence="1" id="KW-0175">Coiled coil</keyword>
<sequence>MDFISDDGYARDMDSTDHSRQSVPRPSALTTALPLHPKRHHHHHHALPIPHRSSRRPHHRHHRNHSLLDYKSHTAHRPSHGRSRSWDPVFDTDRNGQMRDPNKGVAVSAMPRAMQPQIARKEDVEAEKQRNAIREEELYESYQTLMDTSLDAIQELDSIHYSILEKFSTIQSTMGSIQELVSMKVQLHHEFDIDSNALQEEINTQAENLGDFQQQRKDITELSGRLDSSKRKADSLKQRLYQTKRRIERREQSEVQWQANVSRRLKIFWGSLGAIVAIMLALSLARYIWPPDHDYASRVGVNVSALNGSDEAVTSFILDGVGHSIGSPKKSPASITGKRCSALEMFDEL</sequence>
<feature type="compositionally biased region" description="Polar residues" evidence="2">
    <location>
        <begin position="21"/>
        <end position="30"/>
    </location>
</feature>
<feature type="compositionally biased region" description="Basic and acidic residues" evidence="2">
    <location>
        <begin position="91"/>
        <end position="102"/>
    </location>
</feature>
<dbReference type="Proteomes" id="UP000504638">
    <property type="component" value="Unplaced"/>
</dbReference>
<evidence type="ECO:0000313" key="5">
    <source>
        <dbReference type="Proteomes" id="UP000504638"/>
    </source>
</evidence>
<evidence type="ECO:0000256" key="2">
    <source>
        <dbReference type="SAM" id="MobiDB-lite"/>
    </source>
</evidence>
<keyword evidence="3" id="KW-0812">Transmembrane</keyword>
<organism evidence="4">
    <name type="scientific">Eremomyces bilateralis CBS 781.70</name>
    <dbReference type="NCBI Taxonomy" id="1392243"/>
    <lineage>
        <taxon>Eukaryota</taxon>
        <taxon>Fungi</taxon>
        <taxon>Dikarya</taxon>
        <taxon>Ascomycota</taxon>
        <taxon>Pezizomycotina</taxon>
        <taxon>Dothideomycetes</taxon>
        <taxon>Dothideomycetes incertae sedis</taxon>
        <taxon>Eremomycetales</taxon>
        <taxon>Eremomycetaceae</taxon>
        <taxon>Eremomyces</taxon>
    </lineage>
</organism>
<dbReference type="GeneID" id="54419714"/>
<dbReference type="RefSeq" id="XP_033535269.1">
    <property type="nucleotide sequence ID" value="XM_033679144.1"/>
</dbReference>
<reference evidence="4 6" key="1">
    <citation type="submission" date="2020-01" db="EMBL/GenBank/DDBJ databases">
        <authorList>
            <consortium name="DOE Joint Genome Institute"/>
            <person name="Haridas S."/>
            <person name="Albert R."/>
            <person name="Binder M."/>
            <person name="Bloem J."/>
            <person name="Labutti K."/>
            <person name="Salamov A."/>
            <person name="Andreopoulos B."/>
            <person name="Baker S.E."/>
            <person name="Barry K."/>
            <person name="Bills G."/>
            <person name="Bluhm B.H."/>
            <person name="Cannon C."/>
            <person name="Castanera R."/>
            <person name="Culley D.E."/>
            <person name="Daum C."/>
            <person name="Ezra D."/>
            <person name="Gonzalez J.B."/>
            <person name="Henrissat B."/>
            <person name="Kuo A."/>
            <person name="Liang C."/>
            <person name="Lipzen A."/>
            <person name="Lutzoni F."/>
            <person name="Magnuson J."/>
            <person name="Mondo S."/>
            <person name="Nolan M."/>
            <person name="Ohm R."/>
            <person name="Pangilinan J."/>
            <person name="Park H.-J."/>
            <person name="Ramirez L."/>
            <person name="Alfaro M."/>
            <person name="Sun H."/>
            <person name="Tritt A."/>
            <person name="Yoshinaga Y."/>
            <person name="Zwiers L.-H."/>
            <person name="Turgeon B.G."/>
            <person name="Goodwin S.B."/>
            <person name="Spatafora J.W."/>
            <person name="Crous P.W."/>
            <person name="Grigoriev I.V."/>
        </authorList>
    </citation>
    <scope>NUCLEOTIDE SEQUENCE</scope>
    <source>
        <strain evidence="4 6">CBS 781.70</strain>
    </source>
</reference>
<reference evidence="6" key="3">
    <citation type="submission" date="2025-04" db="UniProtKB">
        <authorList>
            <consortium name="RefSeq"/>
        </authorList>
    </citation>
    <scope>IDENTIFICATION</scope>
    <source>
        <strain evidence="6">CBS 781.70</strain>
    </source>
</reference>
<feature type="coiled-coil region" evidence="1">
    <location>
        <begin position="195"/>
        <end position="246"/>
    </location>
</feature>
<evidence type="ECO:0000256" key="1">
    <source>
        <dbReference type="SAM" id="Coils"/>
    </source>
</evidence>
<dbReference type="AlphaFoldDB" id="A0A6G1G6H3"/>
<proteinExistence type="predicted"/>
<keyword evidence="5" id="KW-1185">Reference proteome</keyword>
<dbReference type="OrthoDB" id="5419542at2759"/>
<keyword evidence="3" id="KW-1133">Transmembrane helix</keyword>
<protein>
    <submittedName>
        <fullName evidence="4 6">Uncharacterized protein</fullName>
    </submittedName>
</protein>
<accession>A0A6G1G6H3</accession>
<feature type="compositionally biased region" description="Basic and acidic residues" evidence="2">
    <location>
        <begin position="8"/>
        <end position="20"/>
    </location>
</feature>
<evidence type="ECO:0000313" key="6">
    <source>
        <dbReference type="RefSeq" id="XP_033535269.1"/>
    </source>
</evidence>
<name>A0A6G1G6H3_9PEZI</name>
<feature type="compositionally biased region" description="Basic residues" evidence="2">
    <location>
        <begin position="73"/>
        <end position="83"/>
    </location>
</feature>
<reference evidence="6" key="2">
    <citation type="submission" date="2020-04" db="EMBL/GenBank/DDBJ databases">
        <authorList>
            <consortium name="NCBI Genome Project"/>
        </authorList>
    </citation>
    <scope>NUCLEOTIDE SEQUENCE</scope>
    <source>
        <strain evidence="6">CBS 781.70</strain>
    </source>
</reference>
<evidence type="ECO:0000313" key="4">
    <source>
        <dbReference type="EMBL" id="KAF1813638.1"/>
    </source>
</evidence>
<gene>
    <name evidence="4 6" type="ORF">P152DRAFT_457017</name>
</gene>
<keyword evidence="3" id="KW-0472">Membrane</keyword>
<dbReference type="EMBL" id="ML975154">
    <property type="protein sequence ID" value="KAF1813638.1"/>
    <property type="molecule type" value="Genomic_DNA"/>
</dbReference>
<feature type="compositionally biased region" description="Basic residues" evidence="2">
    <location>
        <begin position="36"/>
        <end position="65"/>
    </location>
</feature>
<feature type="transmembrane region" description="Helical" evidence="3">
    <location>
        <begin position="267"/>
        <end position="289"/>
    </location>
</feature>
<feature type="region of interest" description="Disordered" evidence="2">
    <location>
        <begin position="1"/>
        <end position="102"/>
    </location>
</feature>